<evidence type="ECO:0000256" key="8">
    <source>
        <dbReference type="RuleBase" id="RU004175"/>
    </source>
</evidence>
<dbReference type="RefSeq" id="WP_257448811.1">
    <property type="nucleotide sequence ID" value="NZ_JANIPJ010000013.1"/>
</dbReference>
<dbReference type="GO" id="GO:0004399">
    <property type="term" value="F:histidinol dehydrogenase activity"/>
    <property type="evidence" value="ECO:0007669"/>
    <property type="project" value="UniProtKB-EC"/>
</dbReference>
<evidence type="ECO:0000256" key="4">
    <source>
        <dbReference type="ARBA" id="ARBA00022833"/>
    </source>
</evidence>
<gene>
    <name evidence="9" type="primary">hisD</name>
    <name evidence="9" type="ORF">NQZ67_18560</name>
</gene>
<dbReference type="InterPro" id="IPR016161">
    <property type="entry name" value="Ald_DH/histidinol_DH"/>
</dbReference>
<dbReference type="EC" id="1.1.1.23" evidence="9"/>
<comment type="similarity">
    <text evidence="2 6 8">Belongs to the histidinol dehydrogenase family.</text>
</comment>
<organism evidence="9 10">
    <name type="scientific">Paenibacillus soyae</name>
    <dbReference type="NCBI Taxonomy" id="2969249"/>
    <lineage>
        <taxon>Bacteria</taxon>
        <taxon>Bacillati</taxon>
        <taxon>Bacillota</taxon>
        <taxon>Bacilli</taxon>
        <taxon>Bacillales</taxon>
        <taxon>Paenibacillaceae</taxon>
        <taxon>Paenibacillus</taxon>
    </lineage>
</organism>
<evidence type="ECO:0000256" key="3">
    <source>
        <dbReference type="ARBA" id="ARBA00022723"/>
    </source>
</evidence>
<name>A0A9X2MPL4_9BACL</name>
<dbReference type="GO" id="GO:0051287">
    <property type="term" value="F:NAD binding"/>
    <property type="evidence" value="ECO:0007669"/>
    <property type="project" value="InterPro"/>
</dbReference>
<dbReference type="PANTHER" id="PTHR21256">
    <property type="entry name" value="HISTIDINOL DEHYDROGENASE HDH"/>
    <property type="match status" value="1"/>
</dbReference>
<evidence type="ECO:0000313" key="10">
    <source>
        <dbReference type="Proteomes" id="UP001141950"/>
    </source>
</evidence>
<dbReference type="GO" id="GO:0000105">
    <property type="term" value="P:L-histidine biosynthetic process"/>
    <property type="evidence" value="ECO:0007669"/>
    <property type="project" value="InterPro"/>
</dbReference>
<evidence type="ECO:0000256" key="6">
    <source>
        <dbReference type="PIRNR" id="PIRNR000099"/>
    </source>
</evidence>
<keyword evidence="5 6" id="KW-0560">Oxidoreductase</keyword>
<evidence type="ECO:0000256" key="2">
    <source>
        <dbReference type="ARBA" id="ARBA00010178"/>
    </source>
</evidence>
<protein>
    <submittedName>
        <fullName evidence="9">Histidinol dehydrogenase</fullName>
        <ecNumber evidence="9">1.1.1.23</ecNumber>
    </submittedName>
</protein>
<dbReference type="GO" id="GO:0046872">
    <property type="term" value="F:metal ion binding"/>
    <property type="evidence" value="ECO:0007669"/>
    <property type="project" value="UniProtKB-KW"/>
</dbReference>
<evidence type="ECO:0000256" key="5">
    <source>
        <dbReference type="ARBA" id="ARBA00023002"/>
    </source>
</evidence>
<feature type="active site" description="Proton acceptor" evidence="7">
    <location>
        <position position="333"/>
    </location>
</feature>
<evidence type="ECO:0000256" key="1">
    <source>
        <dbReference type="ARBA" id="ARBA00001947"/>
    </source>
</evidence>
<proteinExistence type="inferred from homology"/>
<dbReference type="InterPro" id="IPR012131">
    <property type="entry name" value="Hstdl_DH"/>
</dbReference>
<dbReference type="PRINTS" id="PR00083">
    <property type="entry name" value="HOLDHDRGNASE"/>
</dbReference>
<dbReference type="Pfam" id="PF00815">
    <property type="entry name" value="Histidinol_dh"/>
    <property type="match status" value="1"/>
</dbReference>
<dbReference type="Gene3D" id="3.40.50.1980">
    <property type="entry name" value="Nitrogenase molybdenum iron protein domain"/>
    <property type="match status" value="2"/>
</dbReference>
<dbReference type="NCBIfam" id="TIGR00069">
    <property type="entry name" value="hisD"/>
    <property type="match status" value="1"/>
</dbReference>
<comment type="caution">
    <text evidence="9">The sequence shown here is derived from an EMBL/GenBank/DDBJ whole genome shotgun (WGS) entry which is preliminary data.</text>
</comment>
<dbReference type="FunFam" id="3.40.50.1980:FF:000001">
    <property type="entry name" value="Histidinol dehydrogenase"/>
    <property type="match status" value="1"/>
</dbReference>
<dbReference type="Proteomes" id="UP001141950">
    <property type="component" value="Unassembled WGS sequence"/>
</dbReference>
<keyword evidence="4" id="KW-0862">Zinc</keyword>
<dbReference type="GO" id="GO:0005829">
    <property type="term" value="C:cytosol"/>
    <property type="evidence" value="ECO:0007669"/>
    <property type="project" value="TreeGrafter"/>
</dbReference>
<dbReference type="InterPro" id="IPR022695">
    <property type="entry name" value="Histidinol_DH_monofunct"/>
</dbReference>
<reference evidence="9" key="1">
    <citation type="submission" date="2022-08" db="EMBL/GenBank/DDBJ databases">
        <title>The genomic sequence of strain Paenibacillus sp. SCIV0701.</title>
        <authorList>
            <person name="Zhao H."/>
        </authorList>
    </citation>
    <scope>NUCLEOTIDE SEQUENCE</scope>
    <source>
        <strain evidence="9">SCIV0701</strain>
    </source>
</reference>
<dbReference type="AlphaFoldDB" id="A0A9X2MPL4"/>
<dbReference type="EMBL" id="JANIPJ010000013">
    <property type="protein sequence ID" value="MCR2805888.1"/>
    <property type="molecule type" value="Genomic_DNA"/>
</dbReference>
<evidence type="ECO:0000256" key="7">
    <source>
        <dbReference type="PIRSR" id="PIRSR000099-1"/>
    </source>
</evidence>
<accession>A0A9X2MPL4</accession>
<keyword evidence="10" id="KW-1185">Reference proteome</keyword>
<dbReference type="Gene3D" id="1.20.5.1300">
    <property type="match status" value="1"/>
</dbReference>
<dbReference type="PIRSF" id="PIRSF000099">
    <property type="entry name" value="Histidinol_dh"/>
    <property type="match status" value="1"/>
</dbReference>
<dbReference type="SUPFAM" id="SSF53720">
    <property type="entry name" value="ALDH-like"/>
    <property type="match status" value="1"/>
</dbReference>
<comment type="cofactor">
    <cofactor evidence="1">
        <name>Zn(2+)</name>
        <dbReference type="ChEBI" id="CHEBI:29105"/>
    </cofactor>
</comment>
<feature type="active site" description="Proton acceptor" evidence="7">
    <location>
        <position position="334"/>
    </location>
</feature>
<keyword evidence="3" id="KW-0479">Metal-binding</keyword>
<dbReference type="PANTHER" id="PTHR21256:SF2">
    <property type="entry name" value="HISTIDINE BIOSYNTHESIS TRIFUNCTIONAL PROTEIN"/>
    <property type="match status" value="1"/>
</dbReference>
<evidence type="ECO:0000313" key="9">
    <source>
        <dbReference type="EMBL" id="MCR2805888.1"/>
    </source>
</evidence>
<sequence>MQNRQLIYRIPEQARELAERYKSHKTLFDRTVLSGVLAIFDEVGADGDEAIKRRTLQHDQVELKELALSEAYAKECVASLKPAMRDAVERAIRHVAEVNREMLPASWEKEIRPGTIIGEKVSPLDAVGIWVPARKGPLVSTAIMLVTAAKTAGVKRIIVGMPPLANGLGDPGTVAAATLAGADQFVVGNGVSIIAAFAQGTSTVPEVDGIFGPGPGGIAAALSMAMTYGKKSVLGIGPTESIILADETADSRLTAYDLLNEAEHGPDSSAILVTPSSALAEKVEAMLRDCIEETEEPRRTVLRQVFGPDGKGAIIIAPDWNASCDWINAFAPEHLLIKCAKMKEELALSRIRHAGELLIGEYTPFSAANYGIGITAVLPTNHFAKAFSGVTSRDMVKQSTIGRLEREALAELYPIIRELGTYEQLPCHVRAADKKLREQ</sequence>